<evidence type="ECO:0000313" key="1">
    <source>
        <dbReference type="EMBL" id="KAF1024838.1"/>
    </source>
</evidence>
<dbReference type="AlphaFoldDB" id="A0A833PFG8"/>
<dbReference type="InterPro" id="IPR014508">
    <property type="entry name" value="UCP020555_TPR-like"/>
</dbReference>
<gene>
    <name evidence="1" type="ORF">GAK29_02334</name>
</gene>
<dbReference type="PIRSF" id="PIRSF020555">
    <property type="entry name" value="UCP020555"/>
    <property type="match status" value="1"/>
</dbReference>
<dbReference type="EMBL" id="WNDP01000052">
    <property type="protein sequence ID" value="KAF1024838.1"/>
    <property type="molecule type" value="Genomic_DNA"/>
</dbReference>
<protein>
    <recommendedName>
        <fullName evidence="3">DUF4810 domain-containing protein</fullName>
    </recommendedName>
</protein>
<comment type="caution">
    <text evidence="1">The sequence shown here is derived from an EMBL/GenBank/DDBJ whole genome shotgun (WGS) entry which is preliminary data.</text>
</comment>
<sequence>MKLVLLLISCFTTLSLVGCVSAPKSLYRWGSYPQQTYLMLSAPEKASPQQQILILEKDIEKAKARNEAVPQGLYAHLGLLNLNINNAPRAIEYFELERQVYPESTVLMDRLLKKMTNPSAEVKVQ</sequence>
<evidence type="ECO:0008006" key="3">
    <source>
        <dbReference type="Google" id="ProtNLM"/>
    </source>
</evidence>
<organism evidence="1 2">
    <name type="scientific">Acinetobacter bereziniae</name>
    <name type="common">Acinetobacter genomosp. 10</name>
    <dbReference type="NCBI Taxonomy" id="106648"/>
    <lineage>
        <taxon>Bacteria</taxon>
        <taxon>Pseudomonadati</taxon>
        <taxon>Pseudomonadota</taxon>
        <taxon>Gammaproteobacteria</taxon>
        <taxon>Moraxellales</taxon>
        <taxon>Moraxellaceae</taxon>
        <taxon>Acinetobacter</taxon>
    </lineage>
</organism>
<accession>A0A833PFG8</accession>
<evidence type="ECO:0000313" key="2">
    <source>
        <dbReference type="Proteomes" id="UP000490535"/>
    </source>
</evidence>
<dbReference type="Proteomes" id="UP000490535">
    <property type="component" value="Unassembled WGS sequence"/>
</dbReference>
<dbReference type="Pfam" id="PF16068">
    <property type="entry name" value="DUF4810"/>
    <property type="match status" value="1"/>
</dbReference>
<name>A0A833PFG8_ACIBZ</name>
<proteinExistence type="predicted"/>
<reference evidence="2" key="1">
    <citation type="journal article" date="2020" name="MBio">
        <title>Horizontal gene transfer to a defensive symbiont with a reduced genome amongst a multipartite beetle microbiome.</title>
        <authorList>
            <person name="Waterworth S.C."/>
            <person name="Florez L.V."/>
            <person name="Rees E.R."/>
            <person name="Hertweck C."/>
            <person name="Kaltenpoth M."/>
            <person name="Kwan J.C."/>
        </authorList>
    </citation>
    <scope>NUCLEOTIDE SEQUENCE [LARGE SCALE GENOMIC DNA]</scope>
</reference>
<dbReference type="PROSITE" id="PS51257">
    <property type="entry name" value="PROKAR_LIPOPROTEIN"/>
    <property type="match status" value="1"/>
</dbReference>